<protein>
    <submittedName>
        <fullName evidence="1">Uncharacterized protein</fullName>
    </submittedName>
</protein>
<evidence type="ECO:0000313" key="2">
    <source>
        <dbReference type="Proteomes" id="UP001159427"/>
    </source>
</evidence>
<proteinExistence type="predicted"/>
<organism evidence="1 2">
    <name type="scientific">Porites evermanni</name>
    <dbReference type="NCBI Taxonomy" id="104178"/>
    <lineage>
        <taxon>Eukaryota</taxon>
        <taxon>Metazoa</taxon>
        <taxon>Cnidaria</taxon>
        <taxon>Anthozoa</taxon>
        <taxon>Hexacorallia</taxon>
        <taxon>Scleractinia</taxon>
        <taxon>Fungiina</taxon>
        <taxon>Poritidae</taxon>
        <taxon>Porites</taxon>
    </lineage>
</organism>
<accession>A0ABN8R1L2</accession>
<sequence>MDALSKSSVNIILKKILHLASCPVPEFNRFEALDLLETLKNAAEDTKHKIAGYFRLTFETLRGENSCRLTWDWE</sequence>
<dbReference type="Proteomes" id="UP001159427">
    <property type="component" value="Unassembled WGS sequence"/>
</dbReference>
<reference evidence="1 2" key="1">
    <citation type="submission" date="2022-05" db="EMBL/GenBank/DDBJ databases">
        <authorList>
            <consortium name="Genoscope - CEA"/>
            <person name="William W."/>
        </authorList>
    </citation>
    <scope>NUCLEOTIDE SEQUENCE [LARGE SCALE GENOMIC DNA]</scope>
</reference>
<comment type="caution">
    <text evidence="1">The sequence shown here is derived from an EMBL/GenBank/DDBJ whole genome shotgun (WGS) entry which is preliminary data.</text>
</comment>
<evidence type="ECO:0000313" key="1">
    <source>
        <dbReference type="EMBL" id="CAH3172915.1"/>
    </source>
</evidence>
<name>A0ABN8R1L2_9CNID</name>
<gene>
    <name evidence="1" type="ORF">PEVE_00008705</name>
</gene>
<keyword evidence="2" id="KW-1185">Reference proteome</keyword>
<dbReference type="EMBL" id="CALNXI010001595">
    <property type="protein sequence ID" value="CAH3172915.1"/>
    <property type="molecule type" value="Genomic_DNA"/>
</dbReference>